<dbReference type="Gene3D" id="3.30.2410.10">
    <property type="entry name" value="Hect, E3 ligase catalytic domain"/>
    <property type="match status" value="1"/>
</dbReference>
<evidence type="ECO:0000313" key="15">
    <source>
        <dbReference type="EMBL" id="KAL0278829.1"/>
    </source>
</evidence>
<dbReference type="SUPFAM" id="SSF56204">
    <property type="entry name" value="Hect, E3 ligase catalytic domain"/>
    <property type="match status" value="1"/>
</dbReference>
<name>A0AAW2I9E4_9NEOP</name>
<evidence type="ECO:0000256" key="12">
    <source>
        <dbReference type="ARBA" id="ARBA00081642"/>
    </source>
</evidence>
<evidence type="ECO:0000256" key="11">
    <source>
        <dbReference type="ARBA" id="ARBA00077269"/>
    </source>
</evidence>
<evidence type="ECO:0000256" key="13">
    <source>
        <dbReference type="PROSITE-ProRule" id="PRU00104"/>
    </source>
</evidence>
<dbReference type="PANTHER" id="PTHR45700">
    <property type="entry name" value="UBIQUITIN-PROTEIN LIGASE E3C"/>
    <property type="match status" value="1"/>
</dbReference>
<evidence type="ECO:0000256" key="3">
    <source>
        <dbReference type="ARBA" id="ARBA00012485"/>
    </source>
</evidence>
<dbReference type="EMBL" id="JARGDH010000001">
    <property type="protein sequence ID" value="KAL0278829.1"/>
    <property type="molecule type" value="Genomic_DNA"/>
</dbReference>
<comment type="pathway">
    <text evidence="2">Protein modification; protein ubiquitination.</text>
</comment>
<keyword evidence="6 13" id="KW-0833">Ubl conjugation pathway</keyword>
<evidence type="ECO:0000256" key="2">
    <source>
        <dbReference type="ARBA" id="ARBA00004906"/>
    </source>
</evidence>
<proteinExistence type="inferred from homology"/>
<dbReference type="PROSITE" id="PS50237">
    <property type="entry name" value="HECT"/>
    <property type="match status" value="1"/>
</dbReference>
<dbReference type="GO" id="GO:0009966">
    <property type="term" value="P:regulation of signal transduction"/>
    <property type="evidence" value="ECO:0007669"/>
    <property type="project" value="UniProtKB-ARBA"/>
</dbReference>
<dbReference type="FunFam" id="3.90.1750.10:FF:000014">
    <property type="entry name" value="Putative Ubiquitin-protein ligase E3C"/>
    <property type="match status" value="1"/>
</dbReference>
<dbReference type="AlphaFoldDB" id="A0AAW2I9E4"/>
<dbReference type="Gene3D" id="3.90.1750.10">
    <property type="entry name" value="Hect, E3 ligase catalytic domains"/>
    <property type="match status" value="1"/>
</dbReference>
<keyword evidence="7" id="KW-0832">Ubl conjugation</keyword>
<reference evidence="15" key="1">
    <citation type="journal article" date="2024" name="Gigascience">
        <title>Chromosome-level genome of the poultry shaft louse Menopon gallinae provides insight into the host-switching and adaptive evolution of parasitic lice.</title>
        <authorList>
            <person name="Xu Y."/>
            <person name="Ma L."/>
            <person name="Liu S."/>
            <person name="Liang Y."/>
            <person name="Liu Q."/>
            <person name="He Z."/>
            <person name="Tian L."/>
            <person name="Duan Y."/>
            <person name="Cai W."/>
            <person name="Li H."/>
            <person name="Song F."/>
        </authorList>
    </citation>
    <scope>NUCLEOTIDE SEQUENCE</scope>
    <source>
        <strain evidence="15">Cailab_2023a</strain>
    </source>
</reference>
<dbReference type="InterPro" id="IPR000569">
    <property type="entry name" value="HECT_dom"/>
</dbReference>
<evidence type="ECO:0000256" key="4">
    <source>
        <dbReference type="ARBA" id="ARBA00022499"/>
    </source>
</evidence>
<accession>A0AAW2I9E4</accession>
<feature type="domain" description="HECT" evidence="14">
    <location>
        <begin position="352"/>
        <end position="689"/>
    </location>
</feature>
<dbReference type="CDD" id="cd00078">
    <property type="entry name" value="HECTc"/>
    <property type="match status" value="1"/>
</dbReference>
<comment type="similarity">
    <text evidence="8">Belongs to the UBE3C family.</text>
</comment>
<comment type="caution">
    <text evidence="15">The sequence shown here is derived from an EMBL/GenBank/DDBJ whole genome shotgun (WGS) entry which is preliminary data.</text>
</comment>
<comment type="subunit">
    <text evidence="9">Interacts with 26S proteasomes. Interacts (via the HECT domain) with UBE2D1 and, less efficiently, with UBE2L3.</text>
</comment>
<gene>
    <name evidence="15" type="ORF">PYX00_000523</name>
</gene>
<dbReference type="Pfam" id="PF00632">
    <property type="entry name" value="HECT"/>
    <property type="match status" value="1"/>
</dbReference>
<evidence type="ECO:0000256" key="9">
    <source>
        <dbReference type="ARBA" id="ARBA00063372"/>
    </source>
</evidence>
<evidence type="ECO:0000256" key="5">
    <source>
        <dbReference type="ARBA" id="ARBA00022679"/>
    </source>
</evidence>
<dbReference type="InterPro" id="IPR044611">
    <property type="entry name" value="E3A/B/C-like"/>
</dbReference>
<dbReference type="InterPro" id="IPR035983">
    <property type="entry name" value="Hect_E3_ubiquitin_ligase"/>
</dbReference>
<sequence length="689" mass="78701">MILTLYLQVLEECVNLLNESVRVQNLLQAIDEMEEPLVLQALCQVCHNLLISNKLAVHKYRLLYMLAFKPTFIRHLWSAVQRVSQTSVFGCSTPLINIISRGIPMTSEEAEKIVPLLAVFCSLFSLFIATLHDSEFHGDENGSGTSHQTMPFSLQQLVTISRQLKEICLGLVDLAFPDSRASMKESIRGIESQSIPAQQTRLWSNLFKVAVGLVRQLHARDSRRSFCPEGHWISKQVQITLGGYQPTEFAFRMRRIRGYRPFQSLRAFTREELEDGGPPLTTKEVRTATLLHELPFLVPFQERVMLFQTKILKDKMEHQGEGSHFLQGPSIQISVRRNYLYEDAFDKLSLENEPELRLVMKVQLVNKVGLDEAGIDGGGIFREFLSELLKTAFDPNRGFFRLTKDNLLYPNPNVHLIVEDFPKHYFFIGRMLGKALYENLLVELPFAEFFLSKLVGRHSNVDIHHLASFDPVMYRNLLFLKNYEGDVLDLGLDFIIMTEELGETRIEELKPGGSSIPVTSSNRIEYIHLMADYKLNKQIRAQCNAFRQGLANVIPLEWIQMFNNKELQVLISGAEIPVDVDDLRQHTNYAGGYTDNHPTIKLFWKIVENFSDIQRRQLLKFVTSCSRPPLLGFKELDPPFCIQHAGSVDRLPTASTCMNLLKLPEFPDEKSMSDKLIYAIQSGAGFELS</sequence>
<dbReference type="GO" id="GO:0006511">
    <property type="term" value="P:ubiquitin-dependent protein catabolic process"/>
    <property type="evidence" value="ECO:0007669"/>
    <property type="project" value="TreeGrafter"/>
</dbReference>
<evidence type="ECO:0000259" key="14">
    <source>
        <dbReference type="PROSITE" id="PS50237"/>
    </source>
</evidence>
<comment type="catalytic activity">
    <reaction evidence="1">
        <text>S-ubiquitinyl-[E2 ubiquitin-conjugating enzyme]-L-cysteine + [acceptor protein]-L-lysine = [E2 ubiquitin-conjugating enzyme]-L-cysteine + N(6)-ubiquitinyl-[acceptor protein]-L-lysine.</text>
        <dbReference type="EC" id="2.3.2.26"/>
    </reaction>
</comment>
<feature type="active site" description="Glycyl thioester intermediate" evidence="13">
    <location>
        <position position="657"/>
    </location>
</feature>
<evidence type="ECO:0000256" key="8">
    <source>
        <dbReference type="ARBA" id="ARBA00061050"/>
    </source>
</evidence>
<protein>
    <recommendedName>
        <fullName evidence="10">Ubiquitin-protein ligase E3C</fullName>
        <ecNumber evidence="3">2.3.2.26</ecNumber>
    </recommendedName>
    <alternativeName>
        <fullName evidence="11">HECT-type ubiquitin transferase E3C</fullName>
    </alternativeName>
    <alternativeName>
        <fullName evidence="12">RTA-associated ubiquitin ligase</fullName>
    </alternativeName>
</protein>
<evidence type="ECO:0000256" key="6">
    <source>
        <dbReference type="ARBA" id="ARBA00022786"/>
    </source>
</evidence>
<dbReference type="FunFam" id="3.30.2160.10:FF:000002">
    <property type="entry name" value="Putative Ubiquitin-protein ligase E3C"/>
    <property type="match status" value="1"/>
</dbReference>
<evidence type="ECO:0000256" key="1">
    <source>
        <dbReference type="ARBA" id="ARBA00000885"/>
    </source>
</evidence>
<dbReference type="Gene3D" id="3.30.2160.10">
    <property type="entry name" value="Hect, E3 ligase catalytic domain"/>
    <property type="match status" value="1"/>
</dbReference>
<dbReference type="GO" id="GO:0061630">
    <property type="term" value="F:ubiquitin protein ligase activity"/>
    <property type="evidence" value="ECO:0007669"/>
    <property type="project" value="UniProtKB-EC"/>
</dbReference>
<evidence type="ECO:0000256" key="10">
    <source>
        <dbReference type="ARBA" id="ARBA00067506"/>
    </source>
</evidence>
<dbReference type="SMART" id="SM00119">
    <property type="entry name" value="HECTc"/>
    <property type="match status" value="1"/>
</dbReference>
<organism evidence="15">
    <name type="scientific">Menopon gallinae</name>
    <name type="common">poultry shaft louse</name>
    <dbReference type="NCBI Taxonomy" id="328185"/>
    <lineage>
        <taxon>Eukaryota</taxon>
        <taxon>Metazoa</taxon>
        <taxon>Ecdysozoa</taxon>
        <taxon>Arthropoda</taxon>
        <taxon>Hexapoda</taxon>
        <taxon>Insecta</taxon>
        <taxon>Pterygota</taxon>
        <taxon>Neoptera</taxon>
        <taxon>Paraneoptera</taxon>
        <taxon>Psocodea</taxon>
        <taxon>Troctomorpha</taxon>
        <taxon>Phthiraptera</taxon>
        <taxon>Amblycera</taxon>
        <taxon>Menoponidae</taxon>
        <taxon>Menopon</taxon>
    </lineage>
</organism>
<dbReference type="PANTHER" id="PTHR45700:SF2">
    <property type="entry name" value="UBIQUITIN-PROTEIN LIGASE E3C"/>
    <property type="match status" value="1"/>
</dbReference>
<dbReference type="FunFam" id="3.30.2410.10:FF:000011">
    <property type="entry name" value="Putative Ubiquitin-protein ligase E3C"/>
    <property type="match status" value="1"/>
</dbReference>
<dbReference type="GO" id="GO:0000209">
    <property type="term" value="P:protein polyubiquitination"/>
    <property type="evidence" value="ECO:0007669"/>
    <property type="project" value="InterPro"/>
</dbReference>
<keyword evidence="5" id="KW-0808">Transferase</keyword>
<keyword evidence="4" id="KW-1017">Isopeptide bond</keyword>
<evidence type="ECO:0000256" key="7">
    <source>
        <dbReference type="ARBA" id="ARBA00022843"/>
    </source>
</evidence>
<dbReference type="EC" id="2.3.2.26" evidence="3"/>
<dbReference type="FunFam" id="3.90.1750.10:FF:000026">
    <property type="entry name" value="E3 ubiquitin-protein ligase HACE1"/>
    <property type="match status" value="1"/>
</dbReference>